<proteinExistence type="predicted"/>
<feature type="domain" description="Zn(2)-C6 fungal-type" evidence="7">
    <location>
        <begin position="38"/>
        <end position="68"/>
    </location>
</feature>
<evidence type="ECO:0000256" key="4">
    <source>
        <dbReference type="ARBA" id="ARBA00023163"/>
    </source>
</evidence>
<protein>
    <recommendedName>
        <fullName evidence="7">Zn(2)-C6 fungal-type domain-containing protein</fullName>
    </recommendedName>
</protein>
<organism evidence="8 9">
    <name type="scientific">Polychaeton citri CBS 116435</name>
    <dbReference type="NCBI Taxonomy" id="1314669"/>
    <lineage>
        <taxon>Eukaryota</taxon>
        <taxon>Fungi</taxon>
        <taxon>Dikarya</taxon>
        <taxon>Ascomycota</taxon>
        <taxon>Pezizomycotina</taxon>
        <taxon>Dothideomycetes</taxon>
        <taxon>Dothideomycetidae</taxon>
        <taxon>Capnodiales</taxon>
        <taxon>Capnodiaceae</taxon>
        <taxon>Polychaeton</taxon>
    </lineage>
</organism>
<gene>
    <name evidence="8" type="ORF">K431DRAFT_232872</name>
</gene>
<evidence type="ECO:0000256" key="1">
    <source>
        <dbReference type="ARBA" id="ARBA00004123"/>
    </source>
</evidence>
<accession>A0A9P4ULQ5</accession>
<evidence type="ECO:0000256" key="2">
    <source>
        <dbReference type="ARBA" id="ARBA00023015"/>
    </source>
</evidence>
<evidence type="ECO:0000313" key="8">
    <source>
        <dbReference type="EMBL" id="KAF2717556.1"/>
    </source>
</evidence>
<dbReference type="GO" id="GO:0008270">
    <property type="term" value="F:zinc ion binding"/>
    <property type="evidence" value="ECO:0007669"/>
    <property type="project" value="InterPro"/>
</dbReference>
<dbReference type="OrthoDB" id="5226580at2759"/>
<dbReference type="GO" id="GO:0000981">
    <property type="term" value="F:DNA-binding transcription factor activity, RNA polymerase II-specific"/>
    <property type="evidence" value="ECO:0007669"/>
    <property type="project" value="InterPro"/>
</dbReference>
<evidence type="ECO:0000256" key="3">
    <source>
        <dbReference type="ARBA" id="ARBA00023125"/>
    </source>
</evidence>
<dbReference type="PROSITE" id="PS00463">
    <property type="entry name" value="ZN2_CY6_FUNGAL_1"/>
    <property type="match status" value="1"/>
</dbReference>
<keyword evidence="9" id="KW-1185">Reference proteome</keyword>
<evidence type="ECO:0000256" key="6">
    <source>
        <dbReference type="SAM" id="MobiDB-lite"/>
    </source>
</evidence>
<feature type="compositionally biased region" description="Gly residues" evidence="6">
    <location>
        <begin position="1"/>
        <end position="25"/>
    </location>
</feature>
<evidence type="ECO:0000256" key="5">
    <source>
        <dbReference type="ARBA" id="ARBA00023242"/>
    </source>
</evidence>
<keyword evidence="3" id="KW-0238">DNA-binding</keyword>
<comment type="subcellular location">
    <subcellularLocation>
        <location evidence="1">Nucleus</location>
    </subcellularLocation>
</comment>
<name>A0A9P4ULQ5_9PEZI</name>
<dbReference type="Gene3D" id="4.10.240.10">
    <property type="entry name" value="Zn(2)-C6 fungal-type DNA-binding domain"/>
    <property type="match status" value="1"/>
</dbReference>
<keyword evidence="5" id="KW-0539">Nucleus</keyword>
<sequence>MGAPETGGGGDDSGGGGDKSGGGGLNQRKRQRQPRNSACQPCASLKMKCVPGPVAGVCERCNRMRRDCVAPVPKPRKKREGQADARDDSALLQTPSSAGTQHLPSTPAQLFPVDKQRTDNHHDASALSSRQDLLDQGSKSFELLLGQGLGLDQEPINSRDLIQGIDYSVVSKSLTVFRQLLVNFPFLEMPISTNPIDLAATRPFLTLAICIVTASNDHHYQSQLSKAFRSALAIRVHVHGDRSIDIVLGLMVFTAWQHQYASGRQTYQELCLLCAMCFDLDPSLRTSPYDAITIGRRLEQDRAILGCYYLCSGISILAFNRPSPLKWSEHLDQSAKSVADNASSHNDQLLLSLTELMSAVESLDEILRALSHLPLRNTTHIDAGIRAIKHRFAALKRQCPSLVTTPGYAAASILLQCRLLRSSRPADSAALIQCAVAIRDYLDDVLHRPSSFFHHVAVVDWANLLQILIAMADMARPNPQGAGWEVGALASMMQPEGMLDSLCNHMLTAPADDALSPRHEGLARDFKSQCSVIKQTLSKGHDSIGLVQGDAPELGRTPNVLDDHYWTNLASR</sequence>
<dbReference type="EMBL" id="MU003841">
    <property type="protein sequence ID" value="KAF2717556.1"/>
    <property type="molecule type" value="Genomic_DNA"/>
</dbReference>
<comment type="caution">
    <text evidence="8">The sequence shown here is derived from an EMBL/GenBank/DDBJ whole genome shotgun (WGS) entry which is preliminary data.</text>
</comment>
<keyword evidence="4" id="KW-0804">Transcription</keyword>
<keyword evidence="2" id="KW-0805">Transcription regulation</keyword>
<dbReference type="PANTHER" id="PTHR31845:SF10">
    <property type="entry name" value="ZN(II)2CYS6 TRANSCRIPTION FACTOR (EUROFUNG)"/>
    <property type="match status" value="1"/>
</dbReference>
<evidence type="ECO:0000313" key="9">
    <source>
        <dbReference type="Proteomes" id="UP000799441"/>
    </source>
</evidence>
<feature type="region of interest" description="Disordered" evidence="6">
    <location>
        <begin position="1"/>
        <end position="41"/>
    </location>
</feature>
<reference evidence="8" key="1">
    <citation type="journal article" date="2020" name="Stud. Mycol.">
        <title>101 Dothideomycetes genomes: a test case for predicting lifestyles and emergence of pathogens.</title>
        <authorList>
            <person name="Haridas S."/>
            <person name="Albert R."/>
            <person name="Binder M."/>
            <person name="Bloem J."/>
            <person name="Labutti K."/>
            <person name="Salamov A."/>
            <person name="Andreopoulos B."/>
            <person name="Baker S."/>
            <person name="Barry K."/>
            <person name="Bills G."/>
            <person name="Bluhm B."/>
            <person name="Cannon C."/>
            <person name="Castanera R."/>
            <person name="Culley D."/>
            <person name="Daum C."/>
            <person name="Ezra D."/>
            <person name="Gonzalez J."/>
            <person name="Henrissat B."/>
            <person name="Kuo A."/>
            <person name="Liang C."/>
            <person name="Lipzen A."/>
            <person name="Lutzoni F."/>
            <person name="Magnuson J."/>
            <person name="Mondo S."/>
            <person name="Nolan M."/>
            <person name="Ohm R."/>
            <person name="Pangilinan J."/>
            <person name="Park H.-J."/>
            <person name="Ramirez L."/>
            <person name="Alfaro M."/>
            <person name="Sun H."/>
            <person name="Tritt A."/>
            <person name="Yoshinaga Y."/>
            <person name="Zwiers L.-H."/>
            <person name="Turgeon B."/>
            <person name="Goodwin S."/>
            <person name="Spatafora J."/>
            <person name="Crous P."/>
            <person name="Grigoriev I."/>
        </authorList>
    </citation>
    <scope>NUCLEOTIDE SEQUENCE</scope>
    <source>
        <strain evidence="8">CBS 116435</strain>
    </source>
</reference>
<dbReference type="PANTHER" id="PTHR31845">
    <property type="entry name" value="FINGER DOMAIN PROTEIN, PUTATIVE-RELATED"/>
    <property type="match status" value="1"/>
</dbReference>
<evidence type="ECO:0000259" key="7">
    <source>
        <dbReference type="PROSITE" id="PS00463"/>
    </source>
</evidence>
<dbReference type="GO" id="GO:0000976">
    <property type="term" value="F:transcription cis-regulatory region binding"/>
    <property type="evidence" value="ECO:0007669"/>
    <property type="project" value="TreeGrafter"/>
</dbReference>
<dbReference type="InterPro" id="IPR036864">
    <property type="entry name" value="Zn2-C6_fun-type_DNA-bd_sf"/>
</dbReference>
<dbReference type="Proteomes" id="UP000799441">
    <property type="component" value="Unassembled WGS sequence"/>
</dbReference>
<dbReference type="InterPro" id="IPR001138">
    <property type="entry name" value="Zn2Cys6_DnaBD"/>
</dbReference>
<dbReference type="InterPro" id="IPR051089">
    <property type="entry name" value="prtT"/>
</dbReference>
<dbReference type="GO" id="GO:0005634">
    <property type="term" value="C:nucleus"/>
    <property type="evidence" value="ECO:0007669"/>
    <property type="project" value="UniProtKB-SubCell"/>
</dbReference>
<dbReference type="AlphaFoldDB" id="A0A9P4ULQ5"/>